<evidence type="ECO:0000313" key="2">
    <source>
        <dbReference type="EMBL" id="SHK08421.1"/>
    </source>
</evidence>
<reference evidence="2 3" key="1">
    <citation type="submission" date="2016-11" db="EMBL/GenBank/DDBJ databases">
        <authorList>
            <person name="Jaros S."/>
            <person name="Januszkiewicz K."/>
            <person name="Wedrychowicz H."/>
        </authorList>
    </citation>
    <scope>NUCLEOTIDE SEQUENCE [LARGE SCALE GENOMIC DNA]</scope>
    <source>
        <strain evidence="2 3">DSM 21864</strain>
    </source>
</reference>
<feature type="transmembrane region" description="Helical" evidence="1">
    <location>
        <begin position="250"/>
        <end position="270"/>
    </location>
</feature>
<keyword evidence="1" id="KW-1133">Transmembrane helix</keyword>
<keyword evidence="3" id="KW-1185">Reference proteome</keyword>
<feature type="transmembrane region" description="Helical" evidence="1">
    <location>
        <begin position="290"/>
        <end position="312"/>
    </location>
</feature>
<accession>A0A1M6PKG2</accession>
<keyword evidence="1" id="KW-0812">Transmembrane</keyword>
<proteinExistence type="predicted"/>
<dbReference type="OrthoDB" id="1689651at2"/>
<dbReference type="InterPro" id="IPR009323">
    <property type="entry name" value="DUF979"/>
</dbReference>
<dbReference type="RefSeq" id="WP_073012963.1">
    <property type="nucleotide sequence ID" value="NZ_FQZO01000017.1"/>
</dbReference>
<feature type="transmembrane region" description="Helical" evidence="1">
    <location>
        <begin position="6"/>
        <end position="27"/>
    </location>
</feature>
<evidence type="ECO:0000256" key="1">
    <source>
        <dbReference type="SAM" id="Phobius"/>
    </source>
</evidence>
<feature type="transmembrane region" description="Helical" evidence="1">
    <location>
        <begin position="61"/>
        <end position="79"/>
    </location>
</feature>
<evidence type="ECO:0000313" key="3">
    <source>
        <dbReference type="Proteomes" id="UP000184080"/>
    </source>
</evidence>
<dbReference type="STRING" id="1121298.SAMN05444401_0545"/>
<feature type="transmembrane region" description="Helical" evidence="1">
    <location>
        <begin position="130"/>
        <end position="150"/>
    </location>
</feature>
<organism evidence="2 3">
    <name type="scientific">Clostridium amylolyticum</name>
    <dbReference type="NCBI Taxonomy" id="1121298"/>
    <lineage>
        <taxon>Bacteria</taxon>
        <taxon>Bacillati</taxon>
        <taxon>Bacillota</taxon>
        <taxon>Clostridia</taxon>
        <taxon>Eubacteriales</taxon>
        <taxon>Clostridiaceae</taxon>
        <taxon>Clostridium</taxon>
    </lineage>
</organism>
<gene>
    <name evidence="2" type="ORF">SAMN05444401_0545</name>
</gene>
<dbReference type="AlphaFoldDB" id="A0A1M6PKG2"/>
<feature type="transmembrane region" description="Helical" evidence="1">
    <location>
        <begin position="99"/>
        <end position="118"/>
    </location>
</feature>
<dbReference type="Pfam" id="PF06166">
    <property type="entry name" value="DUF979"/>
    <property type="match status" value="1"/>
</dbReference>
<dbReference type="Proteomes" id="UP000184080">
    <property type="component" value="Unassembled WGS sequence"/>
</dbReference>
<sequence>MNTKILFDYLLEGFYIISGIIMLITVYFVSKDPKNESKITTALFWGLLGIIFIFGKVIPPVLVGGAIVLMGILTLLKRVKVGEVAQLDEKFKEEQAQKIGGKIFIPSLTLAIVAFAFAQFTAKLSKVSGQVAIGVSAVAGLIAVLAITKAKPAYIAKDGDRLLRQVGPSSILPQLLAALGSLFTAAGVGEVIAKGISSVIPQGNIWAGIIAYCVGMALFTIIMGNGFAAFAVITAGIGIPFVYKLGGNPAIAGALALTAGFCGTLLTPMAANFNVVPAALLETKNKNRVIIAQAPVALLMLVVHILLMYFLAF</sequence>
<name>A0A1M6PKG2_9CLOT</name>
<protein>
    <submittedName>
        <fullName evidence="2">Uncharacterized membrane protein</fullName>
    </submittedName>
</protein>
<keyword evidence="1" id="KW-0472">Membrane</keyword>
<dbReference type="EMBL" id="FQZO01000017">
    <property type="protein sequence ID" value="SHK08421.1"/>
    <property type="molecule type" value="Genomic_DNA"/>
</dbReference>
<feature type="transmembrane region" description="Helical" evidence="1">
    <location>
        <begin position="205"/>
        <end position="238"/>
    </location>
</feature>